<feature type="transmembrane region" description="Helical" evidence="1">
    <location>
        <begin position="35"/>
        <end position="57"/>
    </location>
</feature>
<dbReference type="PANTHER" id="PTHR32251:SF15">
    <property type="entry name" value="3-OXO-5-ALPHA-STEROID 4-DEHYDROGENASE (DUF1295)"/>
    <property type="match status" value="1"/>
</dbReference>
<evidence type="ECO:0000313" key="3">
    <source>
        <dbReference type="Proteomes" id="UP001209878"/>
    </source>
</evidence>
<dbReference type="Pfam" id="PF06966">
    <property type="entry name" value="DUF1295"/>
    <property type="match status" value="1"/>
</dbReference>
<dbReference type="Gene3D" id="1.20.120.1630">
    <property type="match status" value="1"/>
</dbReference>
<protein>
    <recommendedName>
        <fullName evidence="4">Steroid 5-alpha reductase C-terminal domain-containing protein</fullName>
    </recommendedName>
</protein>
<dbReference type="AlphaFoldDB" id="A0AAD9UKP1"/>
<evidence type="ECO:0000256" key="1">
    <source>
        <dbReference type="SAM" id="Phobius"/>
    </source>
</evidence>
<dbReference type="GO" id="GO:0016020">
    <property type="term" value="C:membrane"/>
    <property type="evidence" value="ECO:0007669"/>
    <property type="project" value="TreeGrafter"/>
</dbReference>
<reference evidence="2" key="1">
    <citation type="journal article" date="2023" name="Mol. Biol. Evol.">
        <title>Third-Generation Sequencing Reveals the Adaptive Role of the Epigenome in Three Deep-Sea Polychaetes.</title>
        <authorList>
            <person name="Perez M."/>
            <person name="Aroh O."/>
            <person name="Sun Y."/>
            <person name="Lan Y."/>
            <person name="Juniper S.K."/>
            <person name="Young C.R."/>
            <person name="Angers B."/>
            <person name="Qian P.Y."/>
        </authorList>
    </citation>
    <scope>NUCLEOTIDE SEQUENCE</scope>
    <source>
        <strain evidence="2">R07B-5</strain>
    </source>
</reference>
<dbReference type="Proteomes" id="UP001209878">
    <property type="component" value="Unassembled WGS sequence"/>
</dbReference>
<keyword evidence="3" id="KW-1185">Reference proteome</keyword>
<dbReference type="PANTHER" id="PTHR32251">
    <property type="entry name" value="3-OXO-5-ALPHA-STEROID 4-DEHYDROGENASE"/>
    <property type="match status" value="1"/>
</dbReference>
<keyword evidence="1" id="KW-1133">Transmembrane helix</keyword>
<proteinExistence type="predicted"/>
<dbReference type="PROSITE" id="PS50244">
    <property type="entry name" value="S5A_REDUCTASE"/>
    <property type="match status" value="1"/>
</dbReference>
<feature type="transmembrane region" description="Helical" evidence="1">
    <location>
        <begin position="63"/>
        <end position="82"/>
    </location>
</feature>
<keyword evidence="1" id="KW-0472">Membrane</keyword>
<organism evidence="2 3">
    <name type="scientific">Ridgeia piscesae</name>
    <name type="common">Tubeworm</name>
    <dbReference type="NCBI Taxonomy" id="27915"/>
    <lineage>
        <taxon>Eukaryota</taxon>
        <taxon>Metazoa</taxon>
        <taxon>Spiralia</taxon>
        <taxon>Lophotrochozoa</taxon>
        <taxon>Annelida</taxon>
        <taxon>Polychaeta</taxon>
        <taxon>Sedentaria</taxon>
        <taxon>Canalipalpata</taxon>
        <taxon>Sabellida</taxon>
        <taxon>Siboglinidae</taxon>
        <taxon>Ridgeia</taxon>
    </lineage>
</organism>
<keyword evidence="1" id="KW-0812">Transmembrane</keyword>
<feature type="transmembrane region" description="Helical" evidence="1">
    <location>
        <begin position="143"/>
        <end position="166"/>
    </location>
</feature>
<evidence type="ECO:0008006" key="4">
    <source>
        <dbReference type="Google" id="ProtNLM"/>
    </source>
</evidence>
<dbReference type="InterPro" id="IPR010721">
    <property type="entry name" value="UstE-like"/>
</dbReference>
<sequence>MQLFDVDNVALCAIVTACLQFAFFVVVCKIHIQKVVDIAGGITFCAVALVSLCIGQTFLVRQLLLTTLVCLWAVRLATYLLYRSIRAGGDDRFIGKKENCCRLLNFWTFQAIWVFVVSLPVIFVNAPTTPDKPYSEEFTVLDVVGTVTFIVGFVLEVIADVQRFLFRDNPSNDNKWCMSGLWKWSRHPNYFGEMLVWWGAFLLSITTLQGIQWLAVFSPLFTMAILLFLSGIPVLEKKADEIYGSNEDYRNYKNGTSPLIPLPPTLYQRLPTTFKRFLFCDLSCYHFADPEDGSSKAFIPTPV</sequence>
<accession>A0AAD9UKP1</accession>
<feature type="transmembrane region" description="Helical" evidence="1">
    <location>
        <begin position="103"/>
        <end position="123"/>
    </location>
</feature>
<name>A0AAD9UKP1_RIDPI</name>
<gene>
    <name evidence="2" type="ORF">NP493_22g02056</name>
</gene>
<evidence type="ECO:0000313" key="2">
    <source>
        <dbReference type="EMBL" id="KAK2192805.1"/>
    </source>
</evidence>
<dbReference type="EMBL" id="JAODUO010000022">
    <property type="protein sequence ID" value="KAK2192805.1"/>
    <property type="molecule type" value="Genomic_DNA"/>
</dbReference>
<feature type="transmembrane region" description="Helical" evidence="1">
    <location>
        <begin position="6"/>
        <end position="28"/>
    </location>
</feature>
<comment type="caution">
    <text evidence="2">The sequence shown here is derived from an EMBL/GenBank/DDBJ whole genome shotgun (WGS) entry which is preliminary data.</text>
</comment>